<feature type="domain" description="Signal transduction histidine kinase subgroup 3 dimerisation and phosphoacceptor" evidence="12">
    <location>
        <begin position="330"/>
        <end position="397"/>
    </location>
</feature>
<keyword evidence="3" id="KW-0597">Phosphoprotein</keyword>
<dbReference type="HOGENOM" id="CLU_603655_0_0_11"/>
<evidence type="ECO:0000256" key="3">
    <source>
        <dbReference type="ARBA" id="ARBA00022553"/>
    </source>
</evidence>
<keyword evidence="14" id="KW-1185">Reference proteome</keyword>
<proteinExistence type="predicted"/>
<evidence type="ECO:0000256" key="10">
    <source>
        <dbReference type="SAM" id="Phobius"/>
    </source>
</evidence>
<evidence type="ECO:0000256" key="8">
    <source>
        <dbReference type="ARBA" id="ARBA00023012"/>
    </source>
</evidence>
<keyword evidence="10" id="KW-1133">Transmembrane helix</keyword>
<dbReference type="InterPro" id="IPR003594">
    <property type="entry name" value="HATPase_dom"/>
</dbReference>
<keyword evidence="5" id="KW-0547">Nucleotide-binding</keyword>
<reference evidence="13 14" key="1">
    <citation type="journal article" date="2010" name="Stand. Genomic Sci.">
        <title>Complete genome sequence of Conexibacter woesei type strain (ID131577).</title>
        <authorList>
            <person name="Pukall R."/>
            <person name="Lapidus A."/>
            <person name="Glavina Del Rio T."/>
            <person name="Copeland A."/>
            <person name="Tice H."/>
            <person name="Cheng J.-F."/>
            <person name="Lucas S."/>
            <person name="Chen F."/>
            <person name="Nolan M."/>
            <person name="Bruce D."/>
            <person name="Goodwin L."/>
            <person name="Pitluck S."/>
            <person name="Mavromatis K."/>
            <person name="Ivanova N."/>
            <person name="Ovchinnikova G."/>
            <person name="Pati A."/>
            <person name="Chen A."/>
            <person name="Palaniappan K."/>
            <person name="Land M."/>
            <person name="Hauser L."/>
            <person name="Chang Y.-J."/>
            <person name="Jeffries C.D."/>
            <person name="Chain P."/>
            <person name="Meincke L."/>
            <person name="Sims D."/>
            <person name="Brettin T."/>
            <person name="Detter J.C."/>
            <person name="Rohde M."/>
            <person name="Goeker M."/>
            <person name="Bristow J."/>
            <person name="Eisen J.A."/>
            <person name="Markowitz V."/>
            <person name="Kyrpides N.C."/>
            <person name="Klenk H.-P."/>
            <person name="Hugenholtz P."/>
        </authorList>
    </citation>
    <scope>NUCLEOTIDE SEQUENCE [LARGE SCALE GENOMIC DNA]</scope>
    <source>
        <strain evidence="14">DSM 14684 / CIP 108061 / JCM 11494 / NBRC 100937 / ID131577</strain>
    </source>
</reference>
<evidence type="ECO:0000256" key="6">
    <source>
        <dbReference type="ARBA" id="ARBA00022777"/>
    </source>
</evidence>
<evidence type="ECO:0000313" key="13">
    <source>
        <dbReference type="EMBL" id="ADB49930.1"/>
    </source>
</evidence>
<dbReference type="Proteomes" id="UP000008229">
    <property type="component" value="Chromosome"/>
</dbReference>
<dbReference type="Gene3D" id="1.20.5.1930">
    <property type="match status" value="1"/>
</dbReference>
<evidence type="ECO:0000313" key="14">
    <source>
        <dbReference type="Proteomes" id="UP000008229"/>
    </source>
</evidence>
<evidence type="ECO:0000256" key="7">
    <source>
        <dbReference type="ARBA" id="ARBA00022840"/>
    </source>
</evidence>
<keyword evidence="8" id="KW-0902">Two-component regulatory system</keyword>
<dbReference type="InterPro" id="IPR036890">
    <property type="entry name" value="HATPase_C_sf"/>
</dbReference>
<accession>D3EZV4</accession>
<dbReference type="GO" id="GO:0005524">
    <property type="term" value="F:ATP binding"/>
    <property type="evidence" value="ECO:0007669"/>
    <property type="project" value="UniProtKB-KW"/>
</dbReference>
<evidence type="ECO:0000256" key="1">
    <source>
        <dbReference type="ARBA" id="ARBA00000085"/>
    </source>
</evidence>
<sequence precursor="true">MTPASLQPPDATLLGLQLPRRRRALAPTPSLLAGIAAVGVVAATVAATLGAQSDVFAQPALNGAYRAVAIVSWVGVGLQTWRLRPDSRLGPLLIAAGAAFVATTPMALSDPGAYTLGRLAWVGLAAILSYVMLAFPSGELEGPRTRLVYRSTVAAVAAAWTVMLLGARELPVGGILTRCDGACPQNPYRVVDLGGGLTATLSDATTFLTSAMLVVVALLVLQRMRAVQGLARATLAVPFACLFVFALAVAVGNVLRTTSGDGDVAIAIGWLGVLAGLAVPWALLAGQARGQLLERALLVRRNAALEARLHASADELRASRARIYSAGSEERRRIERDLHDSGQNRLVALRIKLDLAAEEAEQEGASELLHARLVALGEEAQDALDAVRAIARGVYPPLLATGGLLTALEAEAQEAARPVAVRAAGDVPRSTPEAEAAVYYCCLEALQNSCKHAGPGAHVTLRLACVDGTLDFAVADDGPGFADGVLHTSTGLTHMRDRILAVGGTVELTNDDGGGALVHGRTPWPPRPRAEEDTR</sequence>
<keyword evidence="7" id="KW-0067">ATP-binding</keyword>
<evidence type="ECO:0000256" key="9">
    <source>
        <dbReference type="SAM" id="MobiDB-lite"/>
    </source>
</evidence>
<feature type="transmembrane region" description="Helical" evidence="10">
    <location>
        <begin position="30"/>
        <end position="51"/>
    </location>
</feature>
<feature type="transmembrane region" description="Helical" evidence="10">
    <location>
        <begin position="233"/>
        <end position="252"/>
    </location>
</feature>
<dbReference type="InterPro" id="IPR011712">
    <property type="entry name" value="Sig_transdc_His_kin_sub3_dim/P"/>
</dbReference>
<dbReference type="OrthoDB" id="3217947at2"/>
<dbReference type="PANTHER" id="PTHR24421">
    <property type="entry name" value="NITRATE/NITRITE SENSOR PROTEIN NARX-RELATED"/>
    <property type="match status" value="1"/>
</dbReference>
<feature type="domain" description="Histidine kinase/HSP90-like ATPase" evidence="11">
    <location>
        <begin position="436"/>
        <end position="519"/>
    </location>
</feature>
<dbReference type="KEGG" id="cwo:Cwoe_1502"/>
<feature type="transmembrane region" description="Helical" evidence="10">
    <location>
        <begin position="147"/>
        <end position="167"/>
    </location>
</feature>
<dbReference type="SUPFAM" id="SSF55874">
    <property type="entry name" value="ATPase domain of HSP90 chaperone/DNA topoisomerase II/histidine kinase"/>
    <property type="match status" value="1"/>
</dbReference>
<dbReference type="Pfam" id="PF07730">
    <property type="entry name" value="HisKA_3"/>
    <property type="match status" value="1"/>
</dbReference>
<dbReference type="RefSeq" id="WP_012932981.1">
    <property type="nucleotide sequence ID" value="NC_013739.1"/>
</dbReference>
<dbReference type="Gene3D" id="3.30.565.10">
    <property type="entry name" value="Histidine kinase-like ATPase, C-terminal domain"/>
    <property type="match status" value="1"/>
</dbReference>
<comment type="catalytic activity">
    <reaction evidence="1">
        <text>ATP + protein L-histidine = ADP + protein N-phospho-L-histidine.</text>
        <dbReference type="EC" id="2.7.13.3"/>
    </reaction>
</comment>
<evidence type="ECO:0000256" key="5">
    <source>
        <dbReference type="ARBA" id="ARBA00022741"/>
    </source>
</evidence>
<reference evidence="14" key="2">
    <citation type="submission" date="2010-01" db="EMBL/GenBank/DDBJ databases">
        <title>The complete genome of Conexibacter woesei DSM 14684.</title>
        <authorList>
            <consortium name="US DOE Joint Genome Institute (JGI-PGF)"/>
            <person name="Lucas S."/>
            <person name="Copeland A."/>
            <person name="Lapidus A."/>
            <person name="Glavina del Rio T."/>
            <person name="Dalin E."/>
            <person name="Tice H."/>
            <person name="Bruce D."/>
            <person name="Goodwin L."/>
            <person name="Pitluck S."/>
            <person name="Kyrpides N."/>
            <person name="Mavromatis K."/>
            <person name="Ivanova N."/>
            <person name="Mikhailova N."/>
            <person name="Chertkov O."/>
            <person name="Brettin T."/>
            <person name="Detter J.C."/>
            <person name="Han C."/>
            <person name="Larimer F."/>
            <person name="Land M."/>
            <person name="Hauser L."/>
            <person name="Markowitz V."/>
            <person name="Cheng J.-F."/>
            <person name="Hugenholtz P."/>
            <person name="Woyke T."/>
            <person name="Wu D."/>
            <person name="Pukall R."/>
            <person name="Steenblock K."/>
            <person name="Schneider S."/>
            <person name="Klenk H.-P."/>
            <person name="Eisen J.A."/>
        </authorList>
    </citation>
    <scope>NUCLEOTIDE SEQUENCE [LARGE SCALE GENOMIC DNA]</scope>
    <source>
        <strain evidence="14">DSM 14684 / CIP 108061 / JCM 11494 / NBRC 100937 / ID131577</strain>
    </source>
</reference>
<protein>
    <recommendedName>
        <fullName evidence="2">histidine kinase</fullName>
        <ecNumber evidence="2">2.7.13.3</ecNumber>
    </recommendedName>
</protein>
<feature type="transmembrane region" description="Helical" evidence="10">
    <location>
        <begin position="63"/>
        <end position="82"/>
    </location>
</feature>
<dbReference type="AlphaFoldDB" id="D3EZV4"/>
<dbReference type="GO" id="GO:0046983">
    <property type="term" value="F:protein dimerization activity"/>
    <property type="evidence" value="ECO:0007669"/>
    <property type="project" value="InterPro"/>
</dbReference>
<keyword evidence="10" id="KW-0812">Transmembrane</keyword>
<organism evidence="13 14">
    <name type="scientific">Conexibacter woesei (strain DSM 14684 / CCUG 47730 / CIP 108061 / JCM 11494 / NBRC 100937 / ID131577)</name>
    <dbReference type="NCBI Taxonomy" id="469383"/>
    <lineage>
        <taxon>Bacteria</taxon>
        <taxon>Bacillati</taxon>
        <taxon>Actinomycetota</taxon>
        <taxon>Thermoleophilia</taxon>
        <taxon>Solirubrobacterales</taxon>
        <taxon>Conexibacteraceae</taxon>
        <taxon>Conexibacter</taxon>
    </lineage>
</organism>
<dbReference type="GO" id="GO:0016020">
    <property type="term" value="C:membrane"/>
    <property type="evidence" value="ECO:0007669"/>
    <property type="project" value="InterPro"/>
</dbReference>
<evidence type="ECO:0000256" key="4">
    <source>
        <dbReference type="ARBA" id="ARBA00022679"/>
    </source>
</evidence>
<name>D3EZV4_CONWI</name>
<feature type="transmembrane region" description="Helical" evidence="10">
    <location>
        <begin position="204"/>
        <end position="221"/>
    </location>
</feature>
<dbReference type="GO" id="GO:0000155">
    <property type="term" value="F:phosphorelay sensor kinase activity"/>
    <property type="evidence" value="ECO:0007669"/>
    <property type="project" value="InterPro"/>
</dbReference>
<keyword evidence="4" id="KW-0808">Transferase</keyword>
<feature type="transmembrane region" description="Helical" evidence="10">
    <location>
        <begin position="264"/>
        <end position="285"/>
    </location>
</feature>
<dbReference type="STRING" id="469383.Cwoe_1502"/>
<feature type="transmembrane region" description="Helical" evidence="10">
    <location>
        <begin position="114"/>
        <end position="135"/>
    </location>
</feature>
<dbReference type="Pfam" id="PF02518">
    <property type="entry name" value="HATPase_c"/>
    <property type="match status" value="1"/>
</dbReference>
<feature type="region of interest" description="Disordered" evidence="9">
    <location>
        <begin position="511"/>
        <end position="535"/>
    </location>
</feature>
<feature type="transmembrane region" description="Helical" evidence="10">
    <location>
        <begin position="89"/>
        <end position="108"/>
    </location>
</feature>
<dbReference type="eggNOG" id="COG4585">
    <property type="taxonomic scope" value="Bacteria"/>
</dbReference>
<dbReference type="EMBL" id="CP001854">
    <property type="protein sequence ID" value="ADB49930.1"/>
    <property type="molecule type" value="Genomic_DNA"/>
</dbReference>
<evidence type="ECO:0000259" key="11">
    <source>
        <dbReference type="Pfam" id="PF02518"/>
    </source>
</evidence>
<dbReference type="InterPro" id="IPR050482">
    <property type="entry name" value="Sensor_HK_TwoCompSys"/>
</dbReference>
<dbReference type="EC" id="2.7.13.3" evidence="2"/>
<evidence type="ECO:0000256" key="2">
    <source>
        <dbReference type="ARBA" id="ARBA00012438"/>
    </source>
</evidence>
<gene>
    <name evidence="13" type="ordered locus">Cwoe_1502</name>
</gene>
<dbReference type="PANTHER" id="PTHR24421:SF10">
    <property type="entry name" value="NITRATE_NITRITE SENSOR PROTEIN NARQ"/>
    <property type="match status" value="1"/>
</dbReference>
<evidence type="ECO:0000259" key="12">
    <source>
        <dbReference type="Pfam" id="PF07730"/>
    </source>
</evidence>
<keyword evidence="6 13" id="KW-0418">Kinase</keyword>
<keyword evidence="10" id="KW-0472">Membrane</keyword>